<gene>
    <name evidence="1" type="ORF">DICVIV_13694</name>
</gene>
<evidence type="ECO:0000313" key="1">
    <source>
        <dbReference type="EMBL" id="KJH40359.1"/>
    </source>
</evidence>
<sequence>MDKENDRFLKRKRSAIGSDEFDGNMEVTETVNNPYRPADEMASADSERRLLTWAMDWRR</sequence>
<dbReference type="Proteomes" id="UP000053766">
    <property type="component" value="Unassembled WGS sequence"/>
</dbReference>
<protein>
    <submittedName>
        <fullName evidence="1">Uncharacterized protein</fullName>
    </submittedName>
</protein>
<reference evidence="1" key="1">
    <citation type="submission" date="2013-11" db="EMBL/GenBank/DDBJ databases">
        <title>Draft genome of the bovine lungworm Dictyocaulus viviparus.</title>
        <authorList>
            <person name="Mitreva M."/>
        </authorList>
    </citation>
    <scope>NUCLEOTIDE SEQUENCE [LARGE SCALE GENOMIC DNA]</scope>
    <source>
        <strain evidence="1">HannoverDv2000</strain>
    </source>
</reference>
<accession>A0A0D8X9Q3</accession>
<evidence type="ECO:0000313" key="2">
    <source>
        <dbReference type="Proteomes" id="UP000053766"/>
    </source>
</evidence>
<proteinExistence type="predicted"/>
<dbReference type="OrthoDB" id="5771769at2759"/>
<organism evidence="1 2">
    <name type="scientific">Dictyocaulus viviparus</name>
    <name type="common">Bovine lungworm</name>
    <dbReference type="NCBI Taxonomy" id="29172"/>
    <lineage>
        <taxon>Eukaryota</taxon>
        <taxon>Metazoa</taxon>
        <taxon>Ecdysozoa</taxon>
        <taxon>Nematoda</taxon>
        <taxon>Chromadorea</taxon>
        <taxon>Rhabditida</taxon>
        <taxon>Rhabditina</taxon>
        <taxon>Rhabditomorpha</taxon>
        <taxon>Strongyloidea</taxon>
        <taxon>Metastrongylidae</taxon>
        <taxon>Dictyocaulus</taxon>
    </lineage>
</organism>
<name>A0A0D8X9Q3_DICVI</name>
<dbReference type="EMBL" id="KN717308">
    <property type="protein sequence ID" value="KJH40359.1"/>
    <property type="molecule type" value="Genomic_DNA"/>
</dbReference>
<dbReference type="AlphaFoldDB" id="A0A0D8X9Q3"/>
<keyword evidence="2" id="KW-1185">Reference proteome</keyword>